<dbReference type="PANTHER" id="PTHR14614:SF147">
    <property type="entry name" value="S-ADENOSYLMETHIONINE-DEPENDENT METHYLTRANSFERASE OF THE SEVEN BETA-STRAND FAMILY"/>
    <property type="match status" value="1"/>
</dbReference>
<dbReference type="PANTHER" id="PTHR14614">
    <property type="entry name" value="HEPATOCELLULAR CARCINOMA-ASSOCIATED ANTIGEN"/>
    <property type="match status" value="1"/>
</dbReference>
<dbReference type="STRING" id="1448308.A0A2T2P4M0"/>
<dbReference type="InterPro" id="IPR029063">
    <property type="entry name" value="SAM-dependent_MTases_sf"/>
</dbReference>
<reference evidence="1 2" key="1">
    <citation type="journal article" date="2018" name="Front. Microbiol.">
        <title>Genome-Wide Analysis of Corynespora cassiicola Leaf Fall Disease Putative Effectors.</title>
        <authorList>
            <person name="Lopez D."/>
            <person name="Ribeiro S."/>
            <person name="Label P."/>
            <person name="Fumanal B."/>
            <person name="Venisse J.S."/>
            <person name="Kohler A."/>
            <person name="de Oliveira R.R."/>
            <person name="Labutti K."/>
            <person name="Lipzen A."/>
            <person name="Lail K."/>
            <person name="Bauer D."/>
            <person name="Ohm R.A."/>
            <person name="Barry K.W."/>
            <person name="Spatafora J."/>
            <person name="Grigoriev I.V."/>
            <person name="Martin F.M."/>
            <person name="Pujade-Renaud V."/>
        </authorList>
    </citation>
    <scope>NUCLEOTIDE SEQUENCE [LARGE SCALE GENOMIC DNA]</scope>
    <source>
        <strain evidence="1 2">Philippines</strain>
    </source>
</reference>
<dbReference type="OrthoDB" id="433955at2759"/>
<dbReference type="Pfam" id="PF10294">
    <property type="entry name" value="Methyltransf_16"/>
    <property type="match status" value="1"/>
</dbReference>
<gene>
    <name evidence="1" type="ORF">BS50DRAFT_570105</name>
</gene>
<proteinExistence type="predicted"/>
<dbReference type="Gene3D" id="3.40.50.150">
    <property type="entry name" value="Vaccinia Virus protein VP39"/>
    <property type="match status" value="1"/>
</dbReference>
<dbReference type="InterPro" id="IPR019410">
    <property type="entry name" value="Methyltransf_16"/>
</dbReference>
<dbReference type="CDD" id="cd02440">
    <property type="entry name" value="AdoMet_MTases"/>
    <property type="match status" value="1"/>
</dbReference>
<accession>A0A2T2P4M0</accession>
<protein>
    <recommendedName>
        <fullName evidence="3">S-adenosyl-L-methionine-dependent methyltransferase</fullName>
    </recommendedName>
</protein>
<dbReference type="SUPFAM" id="SSF53335">
    <property type="entry name" value="S-adenosyl-L-methionine-dependent methyltransferases"/>
    <property type="match status" value="1"/>
</dbReference>
<keyword evidence="2" id="KW-1185">Reference proteome</keyword>
<name>A0A2T2P4M0_CORCC</name>
<evidence type="ECO:0008006" key="3">
    <source>
        <dbReference type="Google" id="ProtNLM"/>
    </source>
</evidence>
<dbReference type="GO" id="GO:0008757">
    <property type="term" value="F:S-adenosylmethionine-dependent methyltransferase activity"/>
    <property type="evidence" value="ECO:0007669"/>
    <property type="project" value="UniProtKB-ARBA"/>
</dbReference>
<sequence length="376" mass="40775">MSLLGHCLPPSSSLPAIRSLSSASEDELAVALQNLHALYCPLRLPLSISLGKSKEIATALADSGYASEDEDVDPEDALAALRADEYEKSFAMRWLTGLLARGEELLVSNDDVRSRMIDDAAFILSSFSDSPEDEAEADLTRDFIFPCGGEDTVAVQLNDAPLSGTDHTDVGLQSWGASIVLSGLLCEHPSMFGLTQLSQNASVVELGAGTGLVSLTLASLFPRIGVNDASIIATDYHPTVLENLRANVWTNFGENTENKIQTRLLDWADPSTVHGPIDVLIAADVVYAPEHAAMLRDCVGQLLSPDGLFWLIFTLRTHGKFEGIADTIDPAFSPDLCPRMEDGRVLRIVGKKTLEKQRGVGRGDEKEYRLYCIKWA</sequence>
<evidence type="ECO:0000313" key="1">
    <source>
        <dbReference type="EMBL" id="PSN72657.1"/>
    </source>
</evidence>
<evidence type="ECO:0000313" key="2">
    <source>
        <dbReference type="Proteomes" id="UP000240883"/>
    </source>
</evidence>
<dbReference type="AlphaFoldDB" id="A0A2T2P4M0"/>
<dbReference type="Proteomes" id="UP000240883">
    <property type="component" value="Unassembled WGS sequence"/>
</dbReference>
<organism evidence="1 2">
    <name type="scientific">Corynespora cassiicola Philippines</name>
    <dbReference type="NCBI Taxonomy" id="1448308"/>
    <lineage>
        <taxon>Eukaryota</taxon>
        <taxon>Fungi</taxon>
        <taxon>Dikarya</taxon>
        <taxon>Ascomycota</taxon>
        <taxon>Pezizomycotina</taxon>
        <taxon>Dothideomycetes</taxon>
        <taxon>Pleosporomycetidae</taxon>
        <taxon>Pleosporales</taxon>
        <taxon>Corynesporascaceae</taxon>
        <taxon>Corynespora</taxon>
    </lineage>
</organism>
<dbReference type="EMBL" id="KZ678130">
    <property type="protein sequence ID" value="PSN72657.1"/>
    <property type="molecule type" value="Genomic_DNA"/>
</dbReference>